<evidence type="ECO:0000313" key="1">
    <source>
        <dbReference type="EMBL" id="KAK9009849.1"/>
    </source>
</evidence>
<dbReference type="EMBL" id="JBBPBN010000024">
    <property type="protein sequence ID" value="KAK9009849.1"/>
    <property type="molecule type" value="Genomic_DNA"/>
</dbReference>
<sequence length="240" mass="26576">MFISLGEIPPSSFQSKTFIRDPNIRCNIRFAKGNHGHIRRPAPNGINSKFPPFTSIPDPKNLSGMNLFGFSQMFGSLPIAYTLTNTCESLGTVKPQRSALVLALCGSNSGRVGCIRKVSLTMACRYGKQLISDSSTGFPLPIACLSSSLALTKTSGFPSSSAIAHSNVFRQQIEPAMLHTHPFIEHFPEKIKQLVKMNSQPVPYTLRINLLKQWEIIGQIRLPGLYHDTTYCFPEFSSNR</sequence>
<organism evidence="1 2">
    <name type="scientific">Hibiscus sabdariffa</name>
    <name type="common">roselle</name>
    <dbReference type="NCBI Taxonomy" id="183260"/>
    <lineage>
        <taxon>Eukaryota</taxon>
        <taxon>Viridiplantae</taxon>
        <taxon>Streptophyta</taxon>
        <taxon>Embryophyta</taxon>
        <taxon>Tracheophyta</taxon>
        <taxon>Spermatophyta</taxon>
        <taxon>Magnoliopsida</taxon>
        <taxon>eudicotyledons</taxon>
        <taxon>Gunneridae</taxon>
        <taxon>Pentapetalae</taxon>
        <taxon>rosids</taxon>
        <taxon>malvids</taxon>
        <taxon>Malvales</taxon>
        <taxon>Malvaceae</taxon>
        <taxon>Malvoideae</taxon>
        <taxon>Hibiscus</taxon>
    </lineage>
</organism>
<protein>
    <submittedName>
        <fullName evidence="1">Uncharacterized protein</fullName>
    </submittedName>
</protein>
<dbReference type="Proteomes" id="UP001396334">
    <property type="component" value="Unassembled WGS sequence"/>
</dbReference>
<gene>
    <name evidence="1" type="ORF">V6N11_036373</name>
</gene>
<keyword evidence="2" id="KW-1185">Reference proteome</keyword>
<name>A0ABR2RAS0_9ROSI</name>
<reference evidence="1 2" key="1">
    <citation type="journal article" date="2024" name="G3 (Bethesda)">
        <title>Genome assembly of Hibiscus sabdariffa L. provides insights into metabolisms of medicinal natural products.</title>
        <authorList>
            <person name="Kim T."/>
        </authorList>
    </citation>
    <scope>NUCLEOTIDE SEQUENCE [LARGE SCALE GENOMIC DNA]</scope>
    <source>
        <strain evidence="1">TK-2024</strain>
        <tissue evidence="1">Old leaves</tissue>
    </source>
</reference>
<proteinExistence type="predicted"/>
<comment type="caution">
    <text evidence="1">The sequence shown here is derived from an EMBL/GenBank/DDBJ whole genome shotgun (WGS) entry which is preliminary data.</text>
</comment>
<evidence type="ECO:0000313" key="2">
    <source>
        <dbReference type="Proteomes" id="UP001396334"/>
    </source>
</evidence>
<accession>A0ABR2RAS0</accession>